<dbReference type="EMBL" id="BGPR01033934">
    <property type="protein sequence ID" value="GBO08061.1"/>
    <property type="molecule type" value="Genomic_DNA"/>
</dbReference>
<accession>A0A4Y2U7K2</accession>
<evidence type="ECO:0000313" key="3">
    <source>
        <dbReference type="Proteomes" id="UP000499080"/>
    </source>
</evidence>
<dbReference type="InterPro" id="IPR009044">
    <property type="entry name" value="ssDNA-bd_transcriptional_reg"/>
</dbReference>
<evidence type="ECO:0000256" key="1">
    <source>
        <dbReference type="SAM" id="MobiDB-lite"/>
    </source>
</evidence>
<proteinExistence type="predicted"/>
<dbReference type="GO" id="GO:0006355">
    <property type="term" value="P:regulation of DNA-templated transcription"/>
    <property type="evidence" value="ECO:0007669"/>
    <property type="project" value="InterPro"/>
</dbReference>
<dbReference type="AlphaFoldDB" id="A0A4Y2U7K2"/>
<feature type="compositionally biased region" description="Polar residues" evidence="1">
    <location>
        <begin position="119"/>
        <end position="128"/>
    </location>
</feature>
<sequence>MKRASSESTSSAAPAKKPSTFNNTDGFTAHSIPPHHYHLGEDNYAMISDFEDALNVHIRKFKTNENGRIFPNKNDVSFSPYVWESLVIEMENSSLPSDTGKVDMMTKLTLRQFPSVSYSPKLNGTNLSSRRRSEKTVSH</sequence>
<dbReference type="Proteomes" id="UP000499080">
    <property type="component" value="Unassembled WGS sequence"/>
</dbReference>
<dbReference type="GO" id="GO:0003677">
    <property type="term" value="F:DNA binding"/>
    <property type="evidence" value="ECO:0007669"/>
    <property type="project" value="InterPro"/>
</dbReference>
<dbReference type="Gene3D" id="2.30.31.10">
    <property type="entry name" value="Transcriptional Coactivator Pc4, Chain A"/>
    <property type="match status" value="1"/>
</dbReference>
<reference evidence="2 3" key="1">
    <citation type="journal article" date="2019" name="Sci. Rep.">
        <title>Orb-weaving spider Araneus ventricosus genome elucidates the spidroin gene catalogue.</title>
        <authorList>
            <person name="Kono N."/>
            <person name="Nakamura H."/>
            <person name="Ohtoshi R."/>
            <person name="Moran D.A.P."/>
            <person name="Shinohara A."/>
            <person name="Yoshida Y."/>
            <person name="Fujiwara M."/>
            <person name="Mori M."/>
            <person name="Tomita M."/>
            <person name="Arakawa K."/>
        </authorList>
    </citation>
    <scope>NUCLEOTIDE SEQUENCE [LARGE SCALE GENOMIC DNA]</scope>
</reference>
<dbReference type="OrthoDB" id="2505440at2759"/>
<feature type="compositionally biased region" description="Low complexity" evidence="1">
    <location>
        <begin position="1"/>
        <end position="20"/>
    </location>
</feature>
<gene>
    <name evidence="2" type="ORF">AVEN_77185_1</name>
</gene>
<feature type="region of interest" description="Disordered" evidence="1">
    <location>
        <begin position="1"/>
        <end position="27"/>
    </location>
</feature>
<organism evidence="2 3">
    <name type="scientific">Araneus ventricosus</name>
    <name type="common">Orbweaver spider</name>
    <name type="synonym">Epeira ventricosa</name>
    <dbReference type="NCBI Taxonomy" id="182803"/>
    <lineage>
        <taxon>Eukaryota</taxon>
        <taxon>Metazoa</taxon>
        <taxon>Ecdysozoa</taxon>
        <taxon>Arthropoda</taxon>
        <taxon>Chelicerata</taxon>
        <taxon>Arachnida</taxon>
        <taxon>Araneae</taxon>
        <taxon>Araneomorphae</taxon>
        <taxon>Entelegynae</taxon>
        <taxon>Araneoidea</taxon>
        <taxon>Araneidae</taxon>
        <taxon>Araneus</taxon>
    </lineage>
</organism>
<name>A0A4Y2U7K2_ARAVE</name>
<evidence type="ECO:0008006" key="4">
    <source>
        <dbReference type="Google" id="ProtNLM"/>
    </source>
</evidence>
<evidence type="ECO:0000313" key="2">
    <source>
        <dbReference type="EMBL" id="GBO08061.1"/>
    </source>
</evidence>
<keyword evidence="3" id="KW-1185">Reference proteome</keyword>
<dbReference type="SUPFAM" id="SSF54447">
    <property type="entry name" value="ssDNA-binding transcriptional regulator domain"/>
    <property type="match status" value="1"/>
</dbReference>
<protein>
    <recommendedName>
        <fullName evidence="4">Transcriptional coactivator p15 (PC4) C-terminal domain-containing protein</fullName>
    </recommendedName>
</protein>
<feature type="region of interest" description="Disordered" evidence="1">
    <location>
        <begin position="119"/>
        <end position="139"/>
    </location>
</feature>
<comment type="caution">
    <text evidence="2">The sequence shown here is derived from an EMBL/GenBank/DDBJ whole genome shotgun (WGS) entry which is preliminary data.</text>
</comment>